<keyword evidence="4" id="KW-1185">Reference proteome</keyword>
<evidence type="ECO:0000313" key="3">
    <source>
        <dbReference type="EMBL" id="KAG9392685.1"/>
    </source>
</evidence>
<feature type="transmembrane region" description="Helical" evidence="2">
    <location>
        <begin position="114"/>
        <end position="138"/>
    </location>
</feature>
<dbReference type="Proteomes" id="UP000717585">
    <property type="component" value="Unassembled WGS sequence"/>
</dbReference>
<keyword evidence="2" id="KW-0472">Membrane</keyword>
<feature type="region of interest" description="Disordered" evidence="1">
    <location>
        <begin position="155"/>
        <end position="197"/>
    </location>
</feature>
<protein>
    <submittedName>
        <fullName evidence="3">Transmembrane protein 18</fullName>
    </submittedName>
</protein>
<sequence length="197" mass="21926">MEELMGRVDELLKQRNLGGIEHFKSQFSLVLDVSKEFLAKVEWRDPIIVGSLSAVFVMLMISFMLRKSIVLLIVYALLLLILALVPLLLHSQISQFEVLKTEPIASMNYFEPEGIFVFLLFSLPCIAISIITIGISYIRTIMALRASSMYKKMNRKADRPAGPNVPAPDKAPAAADEPTPSPPKKAGKKAKRAKKVD</sequence>
<dbReference type="InterPro" id="IPR026721">
    <property type="entry name" value="TMEM18"/>
</dbReference>
<comment type="caution">
    <text evidence="3">The sequence shown here is derived from an EMBL/GenBank/DDBJ whole genome shotgun (WGS) entry which is preliminary data.</text>
</comment>
<evidence type="ECO:0000313" key="4">
    <source>
        <dbReference type="Proteomes" id="UP000717585"/>
    </source>
</evidence>
<feature type="transmembrane region" description="Helical" evidence="2">
    <location>
        <begin position="47"/>
        <end position="65"/>
    </location>
</feature>
<dbReference type="AlphaFoldDB" id="A0A8J6AVL0"/>
<feature type="compositionally biased region" description="Basic residues" evidence="1">
    <location>
        <begin position="185"/>
        <end position="197"/>
    </location>
</feature>
<reference evidence="3" key="1">
    <citation type="submission" date="2021-05" db="EMBL/GenBank/DDBJ databases">
        <title>A free-living protist that lacks canonical eukaryotic 1 DNA replication and segregation systems.</title>
        <authorList>
            <person name="Salas-Leiva D.E."/>
            <person name="Tromer E.C."/>
            <person name="Curtis B.A."/>
            <person name="Jerlstrom-Hultqvist J."/>
            <person name="Kolisko M."/>
            <person name="Yi Z."/>
            <person name="Salas-Leiva J.S."/>
            <person name="Gallot-Lavallee L."/>
            <person name="Kops G.J.P.L."/>
            <person name="Archibald J.M."/>
            <person name="Simpson A.G.B."/>
            <person name="Roger A.J."/>
        </authorList>
    </citation>
    <scope>NUCLEOTIDE SEQUENCE</scope>
    <source>
        <strain evidence="3">BICM</strain>
    </source>
</reference>
<gene>
    <name evidence="3" type="ORF">J8273_5943</name>
</gene>
<proteinExistence type="predicted"/>
<keyword evidence="2" id="KW-1133">Transmembrane helix</keyword>
<name>A0A8J6AVL0_9EUKA</name>
<organism evidence="3 4">
    <name type="scientific">Carpediemonas membranifera</name>
    <dbReference type="NCBI Taxonomy" id="201153"/>
    <lineage>
        <taxon>Eukaryota</taxon>
        <taxon>Metamonada</taxon>
        <taxon>Carpediemonas-like organisms</taxon>
        <taxon>Carpediemonas</taxon>
    </lineage>
</organism>
<feature type="compositionally biased region" description="Low complexity" evidence="1">
    <location>
        <begin position="167"/>
        <end position="178"/>
    </location>
</feature>
<dbReference type="OrthoDB" id="411535at2759"/>
<evidence type="ECO:0000256" key="2">
    <source>
        <dbReference type="SAM" id="Phobius"/>
    </source>
</evidence>
<accession>A0A8J6AVL0</accession>
<dbReference type="Gene3D" id="1.20.1070.10">
    <property type="entry name" value="Rhodopsin 7-helix transmembrane proteins"/>
    <property type="match status" value="1"/>
</dbReference>
<dbReference type="Pfam" id="PF14770">
    <property type="entry name" value="TMEM18"/>
    <property type="match status" value="1"/>
</dbReference>
<keyword evidence="2 3" id="KW-0812">Transmembrane</keyword>
<feature type="transmembrane region" description="Helical" evidence="2">
    <location>
        <begin position="72"/>
        <end position="94"/>
    </location>
</feature>
<evidence type="ECO:0000256" key="1">
    <source>
        <dbReference type="SAM" id="MobiDB-lite"/>
    </source>
</evidence>
<dbReference type="EMBL" id="JAHDYR010000034">
    <property type="protein sequence ID" value="KAG9392685.1"/>
    <property type="molecule type" value="Genomic_DNA"/>
</dbReference>